<comment type="caution">
    <text evidence="1">The sequence shown here is derived from an EMBL/GenBank/DDBJ whole genome shotgun (WGS) entry which is preliminary data.</text>
</comment>
<dbReference type="EMBL" id="AAMO01000008">
    <property type="protein sequence ID" value="EAQ02345.1"/>
    <property type="molecule type" value="Genomic_DNA"/>
</dbReference>
<dbReference type="OrthoDB" id="7867373at2"/>
<accession>A3U0Q4</accession>
<reference evidence="1 2" key="1">
    <citation type="journal article" date="2010" name="J. Bacteriol.">
        <title>Genome sequences of Oceanicola granulosus HTCC2516(T) and Oceanicola batsensis HTCC2597(TDelta).</title>
        <authorList>
            <person name="Thrash J.C."/>
            <person name="Cho J.C."/>
            <person name="Vergin K.L."/>
            <person name="Giovannoni S.J."/>
        </authorList>
    </citation>
    <scope>NUCLEOTIDE SEQUENCE [LARGE SCALE GENOMIC DNA]</scope>
    <source>
        <strain evidence="2">ATCC BAA-863 / DSM 15984 / KCTC 12145 / HTCC2597</strain>
    </source>
</reference>
<gene>
    <name evidence="1" type="ORF">OB2597_19721</name>
</gene>
<organism evidence="1 2">
    <name type="scientific">Pseudooceanicola batsensis (strain ATCC BAA-863 / DSM 15984 / KCTC 12145 / HTCC2597)</name>
    <name type="common">Oceanicola batsensis</name>
    <dbReference type="NCBI Taxonomy" id="252305"/>
    <lineage>
        <taxon>Bacteria</taxon>
        <taxon>Pseudomonadati</taxon>
        <taxon>Pseudomonadota</taxon>
        <taxon>Alphaproteobacteria</taxon>
        <taxon>Rhodobacterales</taxon>
        <taxon>Paracoccaceae</taxon>
        <taxon>Pseudooceanicola</taxon>
    </lineage>
</organism>
<dbReference type="InterPro" id="IPR010985">
    <property type="entry name" value="Ribbon_hlx_hlx"/>
</dbReference>
<dbReference type="STRING" id="252305.OB2597_19721"/>
<evidence type="ECO:0000313" key="1">
    <source>
        <dbReference type="EMBL" id="EAQ02345.1"/>
    </source>
</evidence>
<dbReference type="GO" id="GO:0006355">
    <property type="term" value="P:regulation of DNA-templated transcription"/>
    <property type="evidence" value="ECO:0007669"/>
    <property type="project" value="InterPro"/>
</dbReference>
<evidence type="ECO:0000313" key="2">
    <source>
        <dbReference type="Proteomes" id="UP000004318"/>
    </source>
</evidence>
<dbReference type="RefSeq" id="WP_009803887.1">
    <property type="nucleotide sequence ID" value="NZ_AAMO01000008.1"/>
</dbReference>
<dbReference type="Proteomes" id="UP000004318">
    <property type="component" value="Unassembled WGS sequence"/>
</dbReference>
<dbReference type="AlphaFoldDB" id="A3U0Q4"/>
<protein>
    <submittedName>
        <fullName evidence="1">Uncharacterized protein</fullName>
    </submittedName>
</protein>
<keyword evidence="2" id="KW-1185">Reference proteome</keyword>
<dbReference type="SUPFAM" id="SSF47598">
    <property type="entry name" value="Ribbon-helix-helix"/>
    <property type="match status" value="1"/>
</dbReference>
<sequence>MTSTLNIRNIGEARKSALEEEARARGMSISDVVRGCIDDGLARARADRERAAWIASAKAGLADEAAHLETAGPTLARFRRL</sequence>
<proteinExistence type="predicted"/>
<name>A3U0Q4_PSEBH</name>
<dbReference type="HOGENOM" id="CLU_2570428_0_0_5"/>